<name>A0A6J6CL60_9ZZZZ</name>
<reference evidence="1" key="1">
    <citation type="submission" date="2020-05" db="EMBL/GenBank/DDBJ databases">
        <authorList>
            <person name="Chiriac C."/>
            <person name="Salcher M."/>
            <person name="Ghai R."/>
            <person name="Kavagutti S V."/>
        </authorList>
    </citation>
    <scope>NUCLEOTIDE SEQUENCE</scope>
</reference>
<dbReference type="AlphaFoldDB" id="A0A6J6CL60"/>
<protein>
    <submittedName>
        <fullName evidence="1">Unannotated protein</fullName>
    </submittedName>
</protein>
<dbReference type="InterPro" id="IPR029063">
    <property type="entry name" value="SAM-dependent_MTases_sf"/>
</dbReference>
<sequence>MSNSIAERYPVKSDRHSSHSQILTVCGDGNGQQLLDVGCARGHLSTALQNQGWKVTGIEYDPQDAQAAQEAGISMIVGTAESALSNMTDTFDVIVFADVLEHFVAPLEVLTLAKNRLNPGGRIVISIPNVAHLTVRLQLLLGSFNYTDRGILDRTHLHFYTKRSLREMIAQANLEIVHLGATPAPIEEVLPVLRKVKPLRAILEFNAFTARAWKSLLAYQYIAVTKGP</sequence>
<accession>A0A6J6CL60</accession>
<dbReference type="Pfam" id="PF13489">
    <property type="entry name" value="Methyltransf_23"/>
    <property type="match status" value="1"/>
</dbReference>
<dbReference type="Gene3D" id="3.40.50.150">
    <property type="entry name" value="Vaccinia Virus protein VP39"/>
    <property type="match status" value="1"/>
</dbReference>
<proteinExistence type="predicted"/>
<gene>
    <name evidence="1" type="ORF">UFOPK1572_00239</name>
</gene>
<dbReference type="SUPFAM" id="SSF53335">
    <property type="entry name" value="S-adenosyl-L-methionine-dependent methyltransferases"/>
    <property type="match status" value="1"/>
</dbReference>
<evidence type="ECO:0000313" key="1">
    <source>
        <dbReference type="EMBL" id="CAB4552024.1"/>
    </source>
</evidence>
<organism evidence="1">
    <name type="scientific">freshwater metagenome</name>
    <dbReference type="NCBI Taxonomy" id="449393"/>
    <lineage>
        <taxon>unclassified sequences</taxon>
        <taxon>metagenomes</taxon>
        <taxon>ecological metagenomes</taxon>
    </lineage>
</organism>
<dbReference type="PANTHER" id="PTHR43861">
    <property type="entry name" value="TRANS-ACONITATE 2-METHYLTRANSFERASE-RELATED"/>
    <property type="match status" value="1"/>
</dbReference>
<dbReference type="EMBL" id="CAEZTC010000017">
    <property type="protein sequence ID" value="CAB4552024.1"/>
    <property type="molecule type" value="Genomic_DNA"/>
</dbReference>
<dbReference type="CDD" id="cd02440">
    <property type="entry name" value="AdoMet_MTases"/>
    <property type="match status" value="1"/>
</dbReference>